<reference evidence="2 3" key="1">
    <citation type="submission" date="2020-04" db="EMBL/GenBank/DDBJ databases">
        <authorList>
            <person name="Liu S."/>
        </authorList>
    </citation>
    <scope>NUCLEOTIDE SEQUENCE [LARGE SCALE GENOMIC DNA]</scope>
    <source>
        <strain evidence="2 3">CGMCC 1.15091</strain>
    </source>
</reference>
<evidence type="ECO:0000313" key="3">
    <source>
        <dbReference type="Proteomes" id="UP000523795"/>
    </source>
</evidence>
<sequence length="39" mass="4032">IPLRAGQVRDLRSGETQGEPGQLIQTCVSAAAGPVNLDI</sequence>
<evidence type="ECO:0000313" key="2">
    <source>
        <dbReference type="EMBL" id="NKX51051.1"/>
    </source>
</evidence>
<accession>A0ABX1JQP3</accession>
<feature type="region of interest" description="Disordered" evidence="1">
    <location>
        <begin position="1"/>
        <end position="20"/>
    </location>
</feature>
<comment type="caution">
    <text evidence="2">The sequence shown here is derived from an EMBL/GenBank/DDBJ whole genome shotgun (WGS) entry which is preliminary data.</text>
</comment>
<keyword evidence="3" id="KW-1185">Reference proteome</keyword>
<name>A0ABX1JQP3_9MICC</name>
<gene>
    <name evidence="2" type="ORF">HER39_10855</name>
</gene>
<organism evidence="2 3">
    <name type="scientific">Arthrobacter deserti</name>
    <dbReference type="NCBI Taxonomy" id="1742687"/>
    <lineage>
        <taxon>Bacteria</taxon>
        <taxon>Bacillati</taxon>
        <taxon>Actinomycetota</taxon>
        <taxon>Actinomycetes</taxon>
        <taxon>Micrococcales</taxon>
        <taxon>Micrococcaceae</taxon>
        <taxon>Arthrobacter</taxon>
    </lineage>
</organism>
<proteinExistence type="predicted"/>
<feature type="non-terminal residue" evidence="2">
    <location>
        <position position="1"/>
    </location>
</feature>
<dbReference type="Proteomes" id="UP000523795">
    <property type="component" value="Unassembled WGS sequence"/>
</dbReference>
<dbReference type="EMBL" id="JAAZSR010000165">
    <property type="protein sequence ID" value="NKX51051.1"/>
    <property type="molecule type" value="Genomic_DNA"/>
</dbReference>
<evidence type="ECO:0000256" key="1">
    <source>
        <dbReference type="SAM" id="MobiDB-lite"/>
    </source>
</evidence>
<protein>
    <submittedName>
        <fullName evidence="2">Ferredoxin reductase</fullName>
    </submittedName>
</protein>